<dbReference type="EMBL" id="CP002632">
    <property type="protein sequence ID" value="AEB15439.1"/>
    <property type="molecule type" value="Genomic_DNA"/>
</dbReference>
<feature type="compositionally biased region" description="Basic and acidic residues" evidence="1">
    <location>
        <begin position="215"/>
        <end position="229"/>
    </location>
</feature>
<dbReference type="AlphaFoldDB" id="F2NYE0"/>
<feature type="region of interest" description="Disordered" evidence="1">
    <location>
        <begin position="215"/>
        <end position="244"/>
    </location>
</feature>
<proteinExistence type="predicted"/>
<feature type="region of interest" description="Disordered" evidence="1">
    <location>
        <begin position="144"/>
        <end position="165"/>
    </location>
</feature>
<evidence type="ECO:0000313" key="2">
    <source>
        <dbReference type="EMBL" id="AEB15439.1"/>
    </source>
</evidence>
<evidence type="ECO:0000313" key="3">
    <source>
        <dbReference type="Proteomes" id="UP000006852"/>
    </source>
</evidence>
<organism evidence="2 3">
    <name type="scientific">Treponema succinifaciens (strain ATCC 33096 / DSM 2489 / 6091)</name>
    <dbReference type="NCBI Taxonomy" id="869209"/>
    <lineage>
        <taxon>Bacteria</taxon>
        <taxon>Pseudomonadati</taxon>
        <taxon>Spirochaetota</taxon>
        <taxon>Spirochaetia</taxon>
        <taxon>Spirochaetales</taxon>
        <taxon>Treponemataceae</taxon>
        <taxon>Treponema</taxon>
    </lineage>
</organism>
<accession>F2NYE0</accession>
<gene>
    <name evidence="2" type="ordered locus">Tresu_2577</name>
</gene>
<dbReference type="Gene3D" id="2.60.200.60">
    <property type="match status" value="1"/>
</dbReference>
<protein>
    <submittedName>
        <fullName evidence="2">Uncharacterized protein</fullName>
    </submittedName>
</protein>
<dbReference type="Proteomes" id="UP000006852">
    <property type="component" value="Plasmid pTRESU01"/>
</dbReference>
<dbReference type="RefSeq" id="WP_013702689.1">
    <property type="nucleotide sequence ID" value="NC_015386.1"/>
</dbReference>
<dbReference type="KEGG" id="tsu:Tresu_2577"/>
<keyword evidence="2" id="KW-0614">Plasmid</keyword>
<name>F2NYE0_TRES6</name>
<evidence type="ECO:0000256" key="1">
    <source>
        <dbReference type="SAM" id="MobiDB-lite"/>
    </source>
</evidence>
<dbReference type="CDD" id="cd14740">
    <property type="entry name" value="PAAR_4"/>
    <property type="match status" value="1"/>
</dbReference>
<dbReference type="GeneID" id="302999990"/>
<sequence length="446" mass="48486">MINELGGINIKCRNFKCEGEIHLATKKTLTARTDDALKIKAGGSLNITSDKAVNLKGKNIKMSGTKGVTAEGKQIAVQDDKVMGFDVHIMVVPSGNGTTTVPLPHPFIGKLADKLSKDVKIKDKACATKDSVAKHDDSMHMQLPGTIKFQNNPKKEGKVTGGTSSKVKINGKEAAVIGSQVSTCNDVGAQNNSTVIAPGASMPMPVIINPKNTEEWKREQEEKEKKEPKFSSVKWGSSSAEEGKEVELTASVKDIADGNMVTLQVFPEGKGPEDGVPIASFPLTVKGGSVSAKWSYYANKSELPPDSDPKFVFSAHCAWCNFEKSSNSLEVRLIRPEITKAEWQDKDGNTVSKGLVGEPLKLHAETKDMEGGVTFHVYDENGHEVFSKGVNIVDGKAEAEWTYRWNGEKLDHKPKFTFEVTGQRCKKIESSEVEISANLLVKVIDQ</sequence>
<geneLocation type="plasmid" evidence="2 3">
    <name>pTRESU01</name>
</geneLocation>
<dbReference type="eggNOG" id="COG4104">
    <property type="taxonomic scope" value="Bacteria"/>
</dbReference>
<reference evidence="3" key="1">
    <citation type="submission" date="2011-04" db="EMBL/GenBank/DDBJ databases">
        <title>The complete genome of plasmid of Treponema succinifaciens DSM 2489.</title>
        <authorList>
            <person name="Lucas S."/>
            <person name="Copeland A."/>
            <person name="Lapidus A."/>
            <person name="Bruce D."/>
            <person name="Goodwin L."/>
            <person name="Pitluck S."/>
            <person name="Peters L."/>
            <person name="Kyrpides N."/>
            <person name="Mavromatis K."/>
            <person name="Ivanova N."/>
            <person name="Ovchinnikova G."/>
            <person name="Teshima H."/>
            <person name="Detter J.C."/>
            <person name="Tapia R."/>
            <person name="Han C."/>
            <person name="Land M."/>
            <person name="Hauser L."/>
            <person name="Markowitz V."/>
            <person name="Cheng J.-F."/>
            <person name="Hugenholtz P."/>
            <person name="Woyke T."/>
            <person name="Wu D."/>
            <person name="Gronow S."/>
            <person name="Wellnitz S."/>
            <person name="Brambilla E."/>
            <person name="Klenk H.-P."/>
            <person name="Eisen J.A."/>
        </authorList>
    </citation>
    <scope>NUCLEOTIDE SEQUENCE [LARGE SCALE GENOMIC DNA]</scope>
    <source>
        <strain evidence="3">ATCC 33096 / DSM 2489 / 6091</strain>
        <plasmid evidence="3">Plasmid pTRESU01</plasmid>
    </source>
</reference>
<keyword evidence="3" id="KW-1185">Reference proteome</keyword>
<dbReference type="HOGENOM" id="CLU_029319_0_0_12"/>